<dbReference type="SUPFAM" id="SSF55874">
    <property type="entry name" value="ATPase domain of HSP90 chaperone/DNA topoisomerase II/histidine kinase"/>
    <property type="match status" value="1"/>
</dbReference>
<gene>
    <name evidence="7" type="ORF">I215_06407</name>
</gene>
<dbReference type="GO" id="GO:0000160">
    <property type="term" value="P:phosphorelay signal transduction system"/>
    <property type="evidence" value="ECO:0007669"/>
    <property type="project" value="UniProtKB-KW"/>
</dbReference>
<evidence type="ECO:0000256" key="4">
    <source>
        <dbReference type="ARBA" id="ARBA00022777"/>
    </source>
</evidence>
<dbReference type="PANTHER" id="PTHR24421:SF10">
    <property type="entry name" value="NITRATE_NITRITE SENSOR PROTEIN NARQ"/>
    <property type="match status" value="1"/>
</dbReference>
<reference evidence="7 8" key="1">
    <citation type="journal article" date="2012" name="J. Bacteriol.">
        <title>Genome Sequence of Galbibacter marinum Type Strain ck-I2-15.</title>
        <authorList>
            <person name="Lai Q."/>
            <person name="Li C."/>
            <person name="Shao Z."/>
        </authorList>
    </citation>
    <scope>NUCLEOTIDE SEQUENCE [LARGE SCALE GENOMIC DNA]</scope>
    <source>
        <strain evidence="8">ck-I2-15</strain>
    </source>
</reference>
<dbReference type="SUPFAM" id="SSF48452">
    <property type="entry name" value="TPR-like"/>
    <property type="match status" value="2"/>
</dbReference>
<dbReference type="Gene3D" id="3.30.565.10">
    <property type="entry name" value="Histidine kinase-like ATPase, C-terminal domain"/>
    <property type="match status" value="1"/>
</dbReference>
<evidence type="ECO:0000256" key="5">
    <source>
        <dbReference type="ARBA" id="ARBA00023012"/>
    </source>
</evidence>
<dbReference type="CDD" id="cd16917">
    <property type="entry name" value="HATPase_UhpB-NarQ-NarX-like"/>
    <property type="match status" value="1"/>
</dbReference>
<dbReference type="OrthoDB" id="977000at2"/>
<dbReference type="RefSeq" id="WP_008991151.1">
    <property type="nucleotide sequence ID" value="NZ_AMSG01000006.1"/>
</dbReference>
<evidence type="ECO:0000313" key="7">
    <source>
        <dbReference type="EMBL" id="EKF55570.1"/>
    </source>
</evidence>
<name>K2PSM3_9FLAO</name>
<dbReference type="PANTHER" id="PTHR24421">
    <property type="entry name" value="NITRATE/NITRITE SENSOR PROTEIN NARX-RELATED"/>
    <property type="match status" value="1"/>
</dbReference>
<dbReference type="InterPro" id="IPR036890">
    <property type="entry name" value="HATPase_C_sf"/>
</dbReference>
<keyword evidence="5" id="KW-0902">Two-component regulatory system</keyword>
<keyword evidence="3" id="KW-0808">Transferase</keyword>
<proteinExistence type="predicted"/>
<dbReference type="InterPro" id="IPR011990">
    <property type="entry name" value="TPR-like_helical_dom_sf"/>
</dbReference>
<dbReference type="InterPro" id="IPR003594">
    <property type="entry name" value="HATPase_dom"/>
</dbReference>
<feature type="domain" description="Histidine kinase/HSP90-like ATPase" evidence="6">
    <location>
        <begin position="599"/>
        <end position="685"/>
    </location>
</feature>
<comment type="caution">
    <text evidence="7">The sequence shown here is derived from an EMBL/GenBank/DDBJ whole genome shotgun (WGS) entry which is preliminary data.</text>
</comment>
<dbReference type="InterPro" id="IPR019734">
    <property type="entry name" value="TPR_rpt"/>
</dbReference>
<dbReference type="Proteomes" id="UP000007364">
    <property type="component" value="Unassembled WGS sequence"/>
</dbReference>
<dbReference type="eggNOG" id="COG0457">
    <property type="taxonomic scope" value="Bacteria"/>
</dbReference>
<dbReference type="Pfam" id="PF02518">
    <property type="entry name" value="HATPase_c"/>
    <property type="match status" value="1"/>
</dbReference>
<evidence type="ECO:0000256" key="2">
    <source>
        <dbReference type="ARBA" id="ARBA00012438"/>
    </source>
</evidence>
<keyword evidence="4 7" id="KW-0418">Kinase</keyword>
<accession>K2PSM3</accession>
<protein>
    <recommendedName>
        <fullName evidence="2">histidine kinase</fullName>
        <ecNumber evidence="2">2.7.13.3</ecNumber>
    </recommendedName>
</protein>
<sequence length="688" mass="79799">MLEAFNYLVVYIKFSSIDVKLIYCQYLVLFVIVISNYSCISEIFEKHDYNKDQVSLWLKRKKNSTGSRAEKKIIIDSAYHYTKAVSNDSLKYDYLSKVASAYLKIKDSGSFRIINAKIIEYALKEGETELLAESHWNYAIFHLRNQRFDSSYIHYKKAYELYEIAGHSYYSGKMLYHMAIIQSRIKNYTLSEVLLIATINYFEPLGKYKQLALCYNLLGIIQSKLKEPDNALSYYKTAMRYIDRLDNEELLKSQLNNNIGVLFREKTEYTTALAHFNQALQVPELSDTYSAHLARIIDNIAYTKLLMGDPKVKADDFNESLQIRKSNQDHIGIVTGTLHLAEFYAIKKDTAQAIFLAEIALQISRRIKSHSETLKCLTLLSELDIASSNHYLKAHKTLSDKIYLVQSKVHNKFARIQYETQEYREQARALQNKNYHITAFAVLVIVVLTKIILDSYQSSKLKVLKLKNIQKNIEERILKLENENFSGQQKERLRISNILHTEVMGSLSVLRLKWFRLYLNGSNEQIREQLSDIDLLHKVEKTLRDLSNGLYSNANSFETDFVNDITGKFKSRCDDAKIAFQLHTDQYIQWETITLPIKIKLYYIISESLNNCIKYANARHFKVVFYGFEPGLHFVIRDDGSGFIKSETKASLGLKLMHRNIEEIHGKIVFYPQPGIGTRIHGRIPTLT</sequence>
<keyword evidence="8" id="KW-1185">Reference proteome</keyword>
<dbReference type="STRING" id="555500.I215_06407"/>
<dbReference type="EC" id="2.7.13.3" evidence="2"/>
<organism evidence="7 8">
    <name type="scientific">Galbibacter marinus</name>
    <dbReference type="NCBI Taxonomy" id="555500"/>
    <lineage>
        <taxon>Bacteria</taxon>
        <taxon>Pseudomonadati</taxon>
        <taxon>Bacteroidota</taxon>
        <taxon>Flavobacteriia</taxon>
        <taxon>Flavobacteriales</taxon>
        <taxon>Flavobacteriaceae</taxon>
        <taxon>Galbibacter</taxon>
    </lineage>
</organism>
<dbReference type="AlphaFoldDB" id="K2PSM3"/>
<dbReference type="EMBL" id="AMSG01000006">
    <property type="protein sequence ID" value="EKF55570.1"/>
    <property type="molecule type" value="Genomic_DNA"/>
</dbReference>
<evidence type="ECO:0000259" key="6">
    <source>
        <dbReference type="Pfam" id="PF02518"/>
    </source>
</evidence>
<evidence type="ECO:0000256" key="1">
    <source>
        <dbReference type="ARBA" id="ARBA00000085"/>
    </source>
</evidence>
<dbReference type="eggNOG" id="COG4585">
    <property type="taxonomic scope" value="Bacteria"/>
</dbReference>
<comment type="catalytic activity">
    <reaction evidence="1">
        <text>ATP + protein L-histidine = ADP + protein N-phospho-L-histidine.</text>
        <dbReference type="EC" id="2.7.13.3"/>
    </reaction>
</comment>
<evidence type="ECO:0000313" key="8">
    <source>
        <dbReference type="Proteomes" id="UP000007364"/>
    </source>
</evidence>
<dbReference type="SMART" id="SM00028">
    <property type="entry name" value="TPR"/>
    <property type="match status" value="4"/>
</dbReference>
<dbReference type="InterPro" id="IPR050482">
    <property type="entry name" value="Sensor_HK_TwoCompSys"/>
</dbReference>
<evidence type="ECO:0000256" key="3">
    <source>
        <dbReference type="ARBA" id="ARBA00022679"/>
    </source>
</evidence>
<dbReference type="Gene3D" id="1.25.40.10">
    <property type="entry name" value="Tetratricopeptide repeat domain"/>
    <property type="match status" value="2"/>
</dbReference>
<dbReference type="GO" id="GO:0004673">
    <property type="term" value="F:protein histidine kinase activity"/>
    <property type="evidence" value="ECO:0007669"/>
    <property type="project" value="UniProtKB-EC"/>
</dbReference>